<dbReference type="OrthoDB" id="9773828at2"/>
<dbReference type="Gene3D" id="3.20.20.100">
    <property type="entry name" value="NADP-dependent oxidoreductase domain"/>
    <property type="match status" value="1"/>
</dbReference>
<organism evidence="5 6">
    <name type="scientific">Tindallia californiensis</name>
    <dbReference type="NCBI Taxonomy" id="159292"/>
    <lineage>
        <taxon>Bacteria</taxon>
        <taxon>Bacillati</taxon>
        <taxon>Bacillota</taxon>
        <taxon>Clostridia</taxon>
        <taxon>Peptostreptococcales</taxon>
        <taxon>Tindalliaceae</taxon>
        <taxon>Tindallia</taxon>
    </lineage>
</organism>
<evidence type="ECO:0000313" key="6">
    <source>
        <dbReference type="Proteomes" id="UP000199230"/>
    </source>
</evidence>
<protein>
    <submittedName>
        <fullName evidence="5">Predicted oxidoreductase of the aldo/keto reductase family</fullName>
    </submittedName>
</protein>
<evidence type="ECO:0000259" key="4">
    <source>
        <dbReference type="PROSITE" id="PS51379"/>
    </source>
</evidence>
<keyword evidence="2" id="KW-0408">Iron</keyword>
<name>A0A1H3IZQ4_9FIRM</name>
<dbReference type="GO" id="GO:0016491">
    <property type="term" value="F:oxidoreductase activity"/>
    <property type="evidence" value="ECO:0007669"/>
    <property type="project" value="InterPro"/>
</dbReference>
<gene>
    <name evidence="5" type="ORF">SAMN05192546_101356</name>
</gene>
<dbReference type="GO" id="GO:0051536">
    <property type="term" value="F:iron-sulfur cluster binding"/>
    <property type="evidence" value="ECO:0007669"/>
    <property type="project" value="UniProtKB-KW"/>
</dbReference>
<evidence type="ECO:0000313" key="5">
    <source>
        <dbReference type="EMBL" id="SDY33186.1"/>
    </source>
</evidence>
<accession>A0A1H3IZQ4</accession>
<dbReference type="InterPro" id="IPR017896">
    <property type="entry name" value="4Fe4S_Fe-S-bd"/>
</dbReference>
<reference evidence="5 6" key="1">
    <citation type="submission" date="2016-10" db="EMBL/GenBank/DDBJ databases">
        <authorList>
            <person name="de Groot N.N."/>
        </authorList>
    </citation>
    <scope>NUCLEOTIDE SEQUENCE [LARGE SCALE GENOMIC DNA]</scope>
    <source>
        <strain evidence="5 6">APO</strain>
    </source>
</reference>
<dbReference type="PANTHER" id="PTHR43312">
    <property type="entry name" value="D-THREO-ALDOSE 1-DEHYDROGENASE"/>
    <property type="match status" value="1"/>
</dbReference>
<dbReference type="PANTHER" id="PTHR43312:SF1">
    <property type="entry name" value="NADP-DEPENDENT OXIDOREDUCTASE DOMAIN-CONTAINING PROTEIN"/>
    <property type="match status" value="1"/>
</dbReference>
<dbReference type="STRING" id="159292.SAMN05192546_101356"/>
<dbReference type="CDD" id="cd19100">
    <property type="entry name" value="AKR_unchar"/>
    <property type="match status" value="1"/>
</dbReference>
<feature type="domain" description="4Fe-4S ferredoxin-type" evidence="4">
    <location>
        <begin position="295"/>
        <end position="326"/>
    </location>
</feature>
<dbReference type="GO" id="GO:0046872">
    <property type="term" value="F:metal ion binding"/>
    <property type="evidence" value="ECO:0007669"/>
    <property type="project" value="UniProtKB-KW"/>
</dbReference>
<dbReference type="Pfam" id="PF00248">
    <property type="entry name" value="Aldo_ket_red"/>
    <property type="match status" value="1"/>
</dbReference>
<dbReference type="RefSeq" id="WP_093310368.1">
    <property type="nucleotide sequence ID" value="NZ_FNPV01000001.1"/>
</dbReference>
<proteinExistence type="predicted"/>
<dbReference type="InterPro" id="IPR036812">
    <property type="entry name" value="NAD(P)_OxRdtase_dom_sf"/>
</dbReference>
<dbReference type="InterPro" id="IPR053135">
    <property type="entry name" value="AKR2_Oxidoreductase"/>
</dbReference>
<dbReference type="Proteomes" id="UP000199230">
    <property type="component" value="Unassembled WGS sequence"/>
</dbReference>
<dbReference type="InterPro" id="IPR020471">
    <property type="entry name" value="AKR"/>
</dbReference>
<dbReference type="InterPro" id="IPR023210">
    <property type="entry name" value="NADP_OxRdtase_dom"/>
</dbReference>
<keyword evidence="6" id="KW-1185">Reference proteome</keyword>
<dbReference type="PRINTS" id="PR00069">
    <property type="entry name" value="ALDKETRDTASE"/>
</dbReference>
<evidence type="ECO:0000256" key="1">
    <source>
        <dbReference type="ARBA" id="ARBA00022723"/>
    </source>
</evidence>
<dbReference type="SUPFAM" id="SSF51430">
    <property type="entry name" value="NAD(P)-linked oxidoreductase"/>
    <property type="match status" value="1"/>
</dbReference>
<dbReference type="Pfam" id="PF13534">
    <property type="entry name" value="Fer4_17"/>
    <property type="match status" value="1"/>
</dbReference>
<sequence>MKKVRLGKTNIIVQKNGFGALPIQRISYEESDLLLKKAFQQGIDFYDTARMYSDSEEKIARALSDKRHKIIIASKTMAKNTRDFWEDLHTSLENLKTDYIDIYQFHTPAFCPAPEDGSGLYEAMEEAKNQGKIRFIGITNHRLAVAQEALKSGLYDTLQFPFSYLADQREIDLVHQCKEKDVGFIAMKALAGGLIHHSDAAYAYIGQFDHVLPIWGIQKERELEEFLQYQKASPVLNERIESIIERDREELMGDFCRACGYCLPCPVDIDIPQCARMSLLLRRAPNSMTSTDEWKRKMLMIEQCTQCNQCKEKCPYELDTPELLRKNLEVYQTY</sequence>
<dbReference type="InterPro" id="IPR017900">
    <property type="entry name" value="4Fe4S_Fe_S_CS"/>
</dbReference>
<dbReference type="SUPFAM" id="SSF46548">
    <property type="entry name" value="alpha-helical ferredoxin"/>
    <property type="match status" value="1"/>
</dbReference>
<keyword evidence="1" id="KW-0479">Metal-binding</keyword>
<evidence type="ECO:0000256" key="2">
    <source>
        <dbReference type="ARBA" id="ARBA00023004"/>
    </source>
</evidence>
<keyword evidence="3" id="KW-0411">Iron-sulfur</keyword>
<dbReference type="EMBL" id="FNPV01000001">
    <property type="protein sequence ID" value="SDY33186.1"/>
    <property type="molecule type" value="Genomic_DNA"/>
</dbReference>
<dbReference type="AlphaFoldDB" id="A0A1H3IZQ4"/>
<dbReference type="PROSITE" id="PS51379">
    <property type="entry name" value="4FE4S_FER_2"/>
    <property type="match status" value="1"/>
</dbReference>
<dbReference type="PROSITE" id="PS00198">
    <property type="entry name" value="4FE4S_FER_1"/>
    <property type="match status" value="1"/>
</dbReference>
<evidence type="ECO:0000256" key="3">
    <source>
        <dbReference type="ARBA" id="ARBA00023014"/>
    </source>
</evidence>